<feature type="region of interest" description="Disordered" evidence="1">
    <location>
        <begin position="188"/>
        <end position="214"/>
    </location>
</feature>
<evidence type="ECO:0000259" key="2">
    <source>
        <dbReference type="Pfam" id="PF03949"/>
    </source>
</evidence>
<accession>A0A7J7HV64</accession>
<gene>
    <name evidence="3" type="ORF">HYC85_003977</name>
</gene>
<dbReference type="InterPro" id="IPR012302">
    <property type="entry name" value="Malic_NAD-bd"/>
</dbReference>
<feature type="region of interest" description="Disordered" evidence="1">
    <location>
        <begin position="106"/>
        <end position="125"/>
    </location>
</feature>
<dbReference type="InterPro" id="IPR036291">
    <property type="entry name" value="NAD(P)-bd_dom_sf"/>
</dbReference>
<evidence type="ECO:0000313" key="4">
    <source>
        <dbReference type="Proteomes" id="UP000593564"/>
    </source>
</evidence>
<keyword evidence="4" id="KW-1185">Reference proteome</keyword>
<dbReference type="Pfam" id="PF03949">
    <property type="entry name" value="Malic_M"/>
    <property type="match status" value="1"/>
</dbReference>
<proteinExistence type="predicted"/>
<sequence>MRGLITMERKGVDPAVAPFAKAPGEIEGLGLREGANLVKVVKKVKPHVLLGLSGVGGVFDECLRPCDFCDLEQLNALLLMLSIMLEKILVFATRSPSKMLTFKVKRQTKEKKQNKQIRDQRSPAYESYTQSCSPQLDCRFPWGGLPKQQDDHLDLHPSWPGHRHSNFPPLRRSGVVLEDVLPLNIAESHGPPGVVPPRPGHRPNSSSSTGTDPAPFFLSKKASFWTARGHRRARLLQQTTLLPLTQTSITASINAAEDPAIVTAGQHQHQLPATPRRLHSSTDPAPFFLSKKASFWTARSH</sequence>
<evidence type="ECO:0000256" key="1">
    <source>
        <dbReference type="SAM" id="MobiDB-lite"/>
    </source>
</evidence>
<reference evidence="3 4" key="2">
    <citation type="submission" date="2020-07" db="EMBL/GenBank/DDBJ databases">
        <title>Genome assembly of wild tea tree DASZ reveals pedigree and selection history of tea varieties.</title>
        <authorList>
            <person name="Zhang W."/>
        </authorList>
    </citation>
    <scope>NUCLEOTIDE SEQUENCE [LARGE SCALE GENOMIC DNA]</scope>
    <source>
        <strain evidence="4">cv. G240</strain>
        <tissue evidence="3">Leaf</tissue>
    </source>
</reference>
<protein>
    <recommendedName>
        <fullName evidence="2">Malic enzyme NAD-binding domain-containing protein</fullName>
    </recommendedName>
</protein>
<organism evidence="3 4">
    <name type="scientific">Camellia sinensis</name>
    <name type="common">Tea plant</name>
    <name type="synonym">Thea sinensis</name>
    <dbReference type="NCBI Taxonomy" id="4442"/>
    <lineage>
        <taxon>Eukaryota</taxon>
        <taxon>Viridiplantae</taxon>
        <taxon>Streptophyta</taxon>
        <taxon>Embryophyta</taxon>
        <taxon>Tracheophyta</taxon>
        <taxon>Spermatophyta</taxon>
        <taxon>Magnoliopsida</taxon>
        <taxon>eudicotyledons</taxon>
        <taxon>Gunneridae</taxon>
        <taxon>Pentapetalae</taxon>
        <taxon>asterids</taxon>
        <taxon>Ericales</taxon>
        <taxon>Theaceae</taxon>
        <taxon>Camellia</taxon>
    </lineage>
</organism>
<dbReference type="GO" id="GO:0051287">
    <property type="term" value="F:NAD binding"/>
    <property type="evidence" value="ECO:0007669"/>
    <property type="project" value="InterPro"/>
</dbReference>
<name>A0A7J7HV64_CAMSI</name>
<dbReference type="Gene3D" id="3.40.50.720">
    <property type="entry name" value="NAD(P)-binding Rossmann-like Domain"/>
    <property type="match status" value="1"/>
</dbReference>
<feature type="domain" description="Malic enzyme NAD-binding" evidence="2">
    <location>
        <begin position="2"/>
        <end position="61"/>
    </location>
</feature>
<dbReference type="Proteomes" id="UP000593564">
    <property type="component" value="Unassembled WGS sequence"/>
</dbReference>
<evidence type="ECO:0000313" key="3">
    <source>
        <dbReference type="EMBL" id="KAF5956752.1"/>
    </source>
</evidence>
<dbReference type="SUPFAM" id="SSF51735">
    <property type="entry name" value="NAD(P)-binding Rossmann-fold domains"/>
    <property type="match status" value="1"/>
</dbReference>
<comment type="caution">
    <text evidence="3">The sequence shown here is derived from an EMBL/GenBank/DDBJ whole genome shotgun (WGS) entry which is preliminary data.</text>
</comment>
<dbReference type="AlphaFoldDB" id="A0A7J7HV64"/>
<feature type="compositionally biased region" description="Basic and acidic residues" evidence="1">
    <location>
        <begin position="110"/>
        <end position="121"/>
    </location>
</feature>
<dbReference type="EMBL" id="JACBKZ010000002">
    <property type="protein sequence ID" value="KAF5956752.1"/>
    <property type="molecule type" value="Genomic_DNA"/>
</dbReference>
<reference evidence="4" key="1">
    <citation type="journal article" date="2020" name="Nat. Commun.">
        <title>Genome assembly of wild tea tree DASZ reveals pedigree and selection history of tea varieties.</title>
        <authorList>
            <person name="Zhang W."/>
            <person name="Zhang Y."/>
            <person name="Qiu H."/>
            <person name="Guo Y."/>
            <person name="Wan H."/>
            <person name="Zhang X."/>
            <person name="Scossa F."/>
            <person name="Alseekh S."/>
            <person name="Zhang Q."/>
            <person name="Wang P."/>
            <person name="Xu L."/>
            <person name="Schmidt M.H."/>
            <person name="Jia X."/>
            <person name="Li D."/>
            <person name="Zhu A."/>
            <person name="Guo F."/>
            <person name="Chen W."/>
            <person name="Ni D."/>
            <person name="Usadel B."/>
            <person name="Fernie A.R."/>
            <person name="Wen W."/>
        </authorList>
    </citation>
    <scope>NUCLEOTIDE SEQUENCE [LARGE SCALE GENOMIC DNA]</scope>
    <source>
        <strain evidence="4">cv. G240</strain>
    </source>
</reference>